<feature type="compositionally biased region" description="Basic and acidic residues" evidence="1">
    <location>
        <begin position="1499"/>
        <end position="1508"/>
    </location>
</feature>
<feature type="region of interest" description="Disordered" evidence="1">
    <location>
        <begin position="111"/>
        <end position="132"/>
    </location>
</feature>
<feature type="compositionally biased region" description="Basic and acidic residues" evidence="1">
    <location>
        <begin position="1390"/>
        <end position="1401"/>
    </location>
</feature>
<organism evidence="2 3">
    <name type="scientific">Trichogramma kaykai</name>
    <dbReference type="NCBI Taxonomy" id="54128"/>
    <lineage>
        <taxon>Eukaryota</taxon>
        <taxon>Metazoa</taxon>
        <taxon>Ecdysozoa</taxon>
        <taxon>Arthropoda</taxon>
        <taxon>Hexapoda</taxon>
        <taxon>Insecta</taxon>
        <taxon>Pterygota</taxon>
        <taxon>Neoptera</taxon>
        <taxon>Endopterygota</taxon>
        <taxon>Hymenoptera</taxon>
        <taxon>Apocrita</taxon>
        <taxon>Proctotrupomorpha</taxon>
        <taxon>Chalcidoidea</taxon>
        <taxon>Trichogrammatidae</taxon>
        <taxon>Trichogramma</taxon>
    </lineage>
</organism>
<evidence type="ECO:0008006" key="4">
    <source>
        <dbReference type="Google" id="ProtNLM"/>
    </source>
</evidence>
<feature type="compositionally biased region" description="Polar residues" evidence="1">
    <location>
        <begin position="1542"/>
        <end position="1552"/>
    </location>
</feature>
<feature type="compositionally biased region" description="Basic and acidic residues" evidence="1">
    <location>
        <begin position="113"/>
        <end position="125"/>
    </location>
</feature>
<feature type="compositionally biased region" description="Basic and acidic residues" evidence="1">
    <location>
        <begin position="1560"/>
        <end position="1580"/>
    </location>
</feature>
<feature type="compositionally biased region" description="Low complexity" evidence="1">
    <location>
        <begin position="1444"/>
        <end position="1470"/>
    </location>
</feature>
<feature type="compositionally biased region" description="Polar residues" evidence="1">
    <location>
        <begin position="1176"/>
        <end position="1195"/>
    </location>
</feature>
<feature type="compositionally biased region" description="Polar residues" evidence="1">
    <location>
        <begin position="776"/>
        <end position="785"/>
    </location>
</feature>
<accession>A0ABD2WPC7</accession>
<proteinExistence type="predicted"/>
<feature type="compositionally biased region" description="Acidic residues" evidence="1">
    <location>
        <begin position="1475"/>
        <end position="1492"/>
    </location>
</feature>
<dbReference type="InterPro" id="IPR006594">
    <property type="entry name" value="LisH"/>
</dbReference>
<feature type="region of interest" description="Disordered" evidence="1">
    <location>
        <begin position="775"/>
        <end position="807"/>
    </location>
</feature>
<evidence type="ECO:0000313" key="3">
    <source>
        <dbReference type="Proteomes" id="UP001627154"/>
    </source>
</evidence>
<feature type="region of interest" description="Disordered" evidence="1">
    <location>
        <begin position="1329"/>
        <end position="1369"/>
    </location>
</feature>
<name>A0ABD2WPC7_9HYME</name>
<feature type="compositionally biased region" description="Basic and acidic residues" evidence="1">
    <location>
        <begin position="902"/>
        <end position="964"/>
    </location>
</feature>
<sequence length="1905" mass="214133">MALEALLPSEVARLVYGYLNYEKCTESAKTFLHESPHLEECRTVVSCGRSFSSRVSGYTLMDILEQFCLVSSIVQEKIIQIDDTGKLKNCLSLVYKIKILLQEYNKEQTNIHNTREHSKNNETSKDTVCSPNQKTDNRILQKGIESSDQNYRPNSIEIPLLNGFTNVINNSNDKCTDKVPNEKTDEPMQKLVECNSVENNESSQQTAKSQVLNSNALDNKLCSNLGNSKSSENDQNIEMSLGKFSGDKFSALPSKESVIIVEKTSNPEFTTPSAASTINLNTGKSVNIEFEQVTKNKVEKKLVELCEKDTQHIELQKSNNEIMNMEIEEISGQQKIVSRASNELENIGTNKITQEPCVSTAEITNQNNMNSDSLNLKLCGTNFKNVINSKNTETECATEKSSLVQNQNIVANNNANYVAVPQVSCPQTNVNPLFFNANETSTPIKTFAFDTCDWFPSSISTSADLTNCVSTAAISGPTISPIIAKNTSLHLGTFNLGSPLKKDQTLHTPDIICPPKNRIVNNANADVPVSESQKMTKMDSGLQDINDIIMQTLQKADGIPNSIPTLVKNNSEVDKLFGLDTINLYGTDSNGPHTMQQHIANIPEISMENSISLTGTGLSPFLKKNKTPFRNEKIGDINLVENPTNNTEPEKNESNSKNVEVFDPRDFAISASQNLKLFEKYNNSIQLNTPASLVMNSGQDNFTQRSRSTPKKCNSHVRVLDFDRPWNRTRSDGNLSNINPESIDTLKQSLPKGSHVSHLFQSPEINNEVIIEQKLEPTTQNSSAKVPTDQKEVEEAPAAGNEKTNVDLPINQFQSEFENTIASPDEKSEATNVETSDNENGKSTESNALENVKLQDNLKRSADSAIDSEEKESVKKFKKHERTPKRPKKSSKSPKKFAKKRSHDEKKSSRYEKDRSKKNSSKDDKHDANKKEKNTHESKYNKNVEHSKKKDDHKKITNKNDEKKLHKKEKRKENFFEEDPEIVSKLNIRDQENKHSSKLNENGVDKTRDQKKNKENLETVKEKKSSKSSENKDVPVSENKQKNLNNKTPHSDEQLHSSKKNKEKLNDDCGSEKLSGMKSANEPLQELKKETVAKQSIEMKNHDKLNNLGEENKKESIKLEEKISSIGNAQTENDEDKKKDTKSNKESKENSLEDNEINSNDRNKKKPTSHIETKKFSQLASSTMIHQDSPTAGFQTTLGTEMSQLNETQLSTENSSLTSIDYKKIEEQLSRITHESIESESELYVHVEKMEGGKMVKKKYAKLKTLDSSSVDSRDHNPLNDFVLDFGTPQKEVKDVPPTPKLLSPESLKNSNKPMQIVNEDSKSVLMCLPTPTDCPPTPKIYLSPPRGQDNAKRPQRNTPEGAPFYKIHPIALNKIEVVSKITYFKEQIEENMESKNHAPEETQNDQDEESPHDSAETQNDQEEESNHDPAEIQNCEEEESPEFSEASHSSDSSSSSSSSTSSSCSSLSSFISNDEIDDENADSNNVVEDDQSSQTKFLADKNEKNGKDTCVAISEKDAINDNLTNKNKHDAQLEELRRQLESSPQKVFSVNKTDEELDQINKETPAKEESNHPELDIHETPYVSKPAENTNLHARISELMIEKERENEEKLKPPQEAKGKPKIIKVEQIKPATTMKPPQLPNSLNSLLVDTQLKAQKIKEEQIKHQQQRIVIDKCSEELEQAVESITAVPISKKETTPEESNAIPPSPSKDLNESTESAKIERLKAVESITRLDRENDLSEHTDDSDSDTNLQLVLDEEEENENNSKSDGSVSNEKTDDHSRDGIFQAEEEIPDVEYADNIESFNNEFTFEWDENNSTKGKRRPRVKHYTKEELQITLAFCDGEPVYLHPTDLDIIIELNPVRKGSKAAKSATNTVTEKPNLKRKSTNVISITRKRRKNAFILS</sequence>
<comment type="caution">
    <text evidence="2">The sequence shown here is derived from an EMBL/GenBank/DDBJ whole genome shotgun (WGS) entry which is preliminary data.</text>
</comment>
<feature type="compositionally biased region" description="Basic and acidic residues" evidence="1">
    <location>
        <begin position="1135"/>
        <end position="1151"/>
    </location>
</feature>
<evidence type="ECO:0000313" key="2">
    <source>
        <dbReference type="EMBL" id="KAL3394988.1"/>
    </source>
</evidence>
<feature type="compositionally biased region" description="Basic and acidic residues" evidence="1">
    <location>
        <begin position="1003"/>
        <end position="1041"/>
    </location>
</feature>
<feature type="compositionally biased region" description="Basic and acidic residues" evidence="1">
    <location>
        <begin position="1712"/>
        <end position="1746"/>
    </location>
</feature>
<evidence type="ECO:0000256" key="1">
    <source>
        <dbReference type="SAM" id="MobiDB-lite"/>
    </source>
</evidence>
<feature type="compositionally biased region" description="Basic and acidic residues" evidence="1">
    <location>
        <begin position="1085"/>
        <end position="1123"/>
    </location>
</feature>
<dbReference type="PROSITE" id="PS50896">
    <property type="entry name" value="LISH"/>
    <property type="match status" value="1"/>
</dbReference>
<keyword evidence="3" id="KW-1185">Reference proteome</keyword>
<feature type="compositionally biased region" description="Basic residues" evidence="1">
    <location>
        <begin position="876"/>
        <end position="901"/>
    </location>
</feature>
<dbReference type="EMBL" id="JBJJXI010000087">
    <property type="protein sequence ID" value="KAL3394988.1"/>
    <property type="molecule type" value="Genomic_DNA"/>
</dbReference>
<reference evidence="2 3" key="1">
    <citation type="journal article" date="2024" name="bioRxiv">
        <title>A reference genome for Trichogramma kaykai: A tiny desert-dwelling parasitoid wasp with competing sex-ratio distorters.</title>
        <authorList>
            <person name="Culotta J."/>
            <person name="Lindsey A.R."/>
        </authorList>
    </citation>
    <scope>NUCLEOTIDE SEQUENCE [LARGE SCALE GENOMIC DNA]</scope>
    <source>
        <strain evidence="2 3">KSX58</strain>
    </source>
</reference>
<feature type="region of interest" description="Disordered" evidence="1">
    <location>
        <begin position="1605"/>
        <end position="1624"/>
    </location>
</feature>
<feature type="region of interest" description="Disordered" evidence="1">
    <location>
        <begin position="821"/>
        <end position="1195"/>
    </location>
</feature>
<dbReference type="Proteomes" id="UP001627154">
    <property type="component" value="Unassembled WGS sequence"/>
</dbReference>
<feature type="region of interest" description="Disordered" evidence="1">
    <location>
        <begin position="1540"/>
        <end position="1591"/>
    </location>
</feature>
<feature type="region of interest" description="Disordered" evidence="1">
    <location>
        <begin position="1688"/>
        <end position="1783"/>
    </location>
</feature>
<protein>
    <recommendedName>
        <fullName evidence="4">LisH domain-containing protein</fullName>
    </recommendedName>
</protein>
<feature type="region of interest" description="Disordered" evidence="1">
    <location>
        <begin position="1390"/>
        <end position="1508"/>
    </location>
</feature>
<gene>
    <name evidence="2" type="ORF">TKK_010968</name>
</gene>
<feature type="region of interest" description="Disordered" evidence="1">
    <location>
        <begin position="1282"/>
        <end position="1315"/>
    </location>
</feature>